<feature type="region of interest" description="Disordered" evidence="6">
    <location>
        <begin position="131"/>
        <end position="181"/>
    </location>
</feature>
<keyword evidence="3" id="KW-0863">Zinc-finger</keyword>
<keyword evidence="5" id="KW-0539">Nucleus</keyword>
<dbReference type="Proteomes" id="UP000054549">
    <property type="component" value="Unassembled WGS sequence"/>
</dbReference>
<feature type="compositionally biased region" description="Acidic residues" evidence="6">
    <location>
        <begin position="887"/>
        <end position="910"/>
    </location>
</feature>
<evidence type="ECO:0000256" key="3">
    <source>
        <dbReference type="ARBA" id="ARBA00022771"/>
    </source>
</evidence>
<feature type="compositionally biased region" description="Polar residues" evidence="6">
    <location>
        <begin position="133"/>
        <end position="143"/>
    </location>
</feature>
<evidence type="ECO:0000313" key="8">
    <source>
        <dbReference type="Proteomes" id="UP000054549"/>
    </source>
</evidence>
<sequence length="985" mass="109683">MPYPSAETLSDDEFKEVLAHLNTLLRTLPAQLPFKTLSQSQFARFQNFEPDPEMLKKTGCEVAALGEDLERVFGWRARSSGDGVLPIKERGPGICSLHQTFSKLYIKHPGNNVLKKWVIDVANAAENAFFDHNTPTPIRQSDGSQKRARSESVAVVSDEPGSPLRSQAMVPANTSGRGRNTSGVVKKFVKKYSDGKNNSWECISTCGTVRKGNAQISRILAHASTCNVLKQEFPELHQEAVELSSAESLSAKLEQLTGADSDPKVASASRDSTPSGSAPPAKKLKGQATLDISQLQGAGKKKKEETRKAFQLKVDHIIMRLICVRGLVPNVIDSSEWKELMEMLNSDYHPTSSSTFSHDLIPKEAAYVRSQQIELLKLQKNLTLTFDGTTIRKPQSLYTVHAITPLCEIYFIDGHEGSNAHHTTAWLKDKLISTLSTVGVSQWAATCSDNTNVTKAARREVSNEYKTILTVNDCVHHLHLAIKDITTLGCFKSLISMMQSIIQHFSHSTYSTTLLRQNDGNEKPLKALQTIGKTRFGTYWLAAQSLEPCLQQIQKLVSKGEVKFKNEIVQGMFLNKGTGHYSQFEKSLLHYLHIVEPFIRSLWSLEAARANASDVFVFWCAVAAVLKKMFDKGPSITGIPSEHAEKVIVVFNKRYKEMFADHLYFTAFTLDPRFALEDFLKQKAPCPGSVTAPITFTLPRVNPQTGLRVRILAHHEAYEIAKEFLKDMLKNLLISIEKNPDDNVYPVLKEYGAQKAADQLKAQLESFWRKEWPFTTACTEDMDPLAWWEKIAPIPSSDVLAILAIKIFSILVNSMPDERTNSTITWFNSKQRGSQQSRTIVDMIQIGQWHGNHKGINSKKPGKRPVVKFRALDKDALEALKHRCGEADPEVDSIELESGSDEEEDEEVEGDAPTATLPASIAPAVSVATFEINPLIDIAAPALLDMISDKPIGRPHDEKRKAATSAPKIAEVERNNSVESVDWQW</sequence>
<feature type="compositionally biased region" description="Polar residues" evidence="6">
    <location>
        <begin position="172"/>
        <end position="181"/>
    </location>
</feature>
<proteinExistence type="predicted"/>
<feature type="compositionally biased region" description="Basic and acidic residues" evidence="6">
    <location>
        <begin position="949"/>
        <end position="961"/>
    </location>
</feature>
<dbReference type="AlphaFoldDB" id="A0A0C2WT21"/>
<dbReference type="OrthoDB" id="4951847at2759"/>
<keyword evidence="4" id="KW-0862">Zinc</keyword>
<feature type="region of interest" description="Disordered" evidence="6">
    <location>
        <begin position="257"/>
        <end position="288"/>
    </location>
</feature>
<reference evidence="7 8" key="1">
    <citation type="submission" date="2014-04" db="EMBL/GenBank/DDBJ databases">
        <title>Evolutionary Origins and Diversification of the Mycorrhizal Mutualists.</title>
        <authorList>
            <consortium name="DOE Joint Genome Institute"/>
            <consortium name="Mycorrhizal Genomics Consortium"/>
            <person name="Kohler A."/>
            <person name="Kuo A."/>
            <person name="Nagy L.G."/>
            <person name="Floudas D."/>
            <person name="Copeland A."/>
            <person name="Barry K.W."/>
            <person name="Cichocki N."/>
            <person name="Veneault-Fourrey C."/>
            <person name="LaButti K."/>
            <person name="Lindquist E.A."/>
            <person name="Lipzen A."/>
            <person name="Lundell T."/>
            <person name="Morin E."/>
            <person name="Murat C."/>
            <person name="Riley R."/>
            <person name="Ohm R."/>
            <person name="Sun H."/>
            <person name="Tunlid A."/>
            <person name="Henrissat B."/>
            <person name="Grigoriev I.V."/>
            <person name="Hibbett D.S."/>
            <person name="Martin F."/>
        </authorList>
    </citation>
    <scope>NUCLEOTIDE SEQUENCE [LARGE SCALE GENOMIC DNA]</scope>
    <source>
        <strain evidence="7 8">Koide BX008</strain>
    </source>
</reference>
<evidence type="ECO:0000256" key="5">
    <source>
        <dbReference type="ARBA" id="ARBA00023242"/>
    </source>
</evidence>
<dbReference type="SUPFAM" id="SSF53098">
    <property type="entry name" value="Ribonuclease H-like"/>
    <property type="match status" value="1"/>
</dbReference>
<evidence type="ECO:0000256" key="4">
    <source>
        <dbReference type="ARBA" id="ARBA00022833"/>
    </source>
</evidence>
<dbReference type="GO" id="GO:0008270">
    <property type="term" value="F:zinc ion binding"/>
    <property type="evidence" value="ECO:0007669"/>
    <property type="project" value="UniProtKB-KW"/>
</dbReference>
<dbReference type="PANTHER" id="PTHR46481:SF10">
    <property type="entry name" value="ZINC FINGER BED DOMAIN-CONTAINING PROTEIN 39"/>
    <property type="match status" value="1"/>
</dbReference>
<dbReference type="EMBL" id="KN818315">
    <property type="protein sequence ID" value="KIL59483.1"/>
    <property type="molecule type" value="Genomic_DNA"/>
</dbReference>
<keyword evidence="8" id="KW-1185">Reference proteome</keyword>
<comment type="subcellular location">
    <subcellularLocation>
        <location evidence="1">Nucleus</location>
    </subcellularLocation>
</comment>
<name>A0A0C2WT21_AMAMK</name>
<evidence type="ECO:0000313" key="7">
    <source>
        <dbReference type="EMBL" id="KIL59483.1"/>
    </source>
</evidence>
<evidence type="ECO:0000256" key="2">
    <source>
        <dbReference type="ARBA" id="ARBA00022723"/>
    </source>
</evidence>
<dbReference type="PANTHER" id="PTHR46481">
    <property type="entry name" value="ZINC FINGER BED DOMAIN-CONTAINING PROTEIN 4"/>
    <property type="match status" value="1"/>
</dbReference>
<dbReference type="InterPro" id="IPR012337">
    <property type="entry name" value="RNaseH-like_sf"/>
</dbReference>
<dbReference type="GO" id="GO:0005634">
    <property type="term" value="C:nucleus"/>
    <property type="evidence" value="ECO:0007669"/>
    <property type="project" value="UniProtKB-SubCell"/>
</dbReference>
<feature type="region of interest" description="Disordered" evidence="6">
    <location>
        <begin position="949"/>
        <end position="985"/>
    </location>
</feature>
<keyword evidence="2" id="KW-0479">Metal-binding</keyword>
<feature type="region of interest" description="Disordered" evidence="6">
    <location>
        <begin position="883"/>
        <end position="915"/>
    </location>
</feature>
<protein>
    <submittedName>
        <fullName evidence="7">Uncharacterized protein</fullName>
    </submittedName>
</protein>
<organism evidence="7 8">
    <name type="scientific">Amanita muscaria (strain Koide BX008)</name>
    <dbReference type="NCBI Taxonomy" id="946122"/>
    <lineage>
        <taxon>Eukaryota</taxon>
        <taxon>Fungi</taxon>
        <taxon>Dikarya</taxon>
        <taxon>Basidiomycota</taxon>
        <taxon>Agaricomycotina</taxon>
        <taxon>Agaricomycetes</taxon>
        <taxon>Agaricomycetidae</taxon>
        <taxon>Agaricales</taxon>
        <taxon>Pluteineae</taxon>
        <taxon>Amanitaceae</taxon>
        <taxon>Amanita</taxon>
    </lineage>
</organism>
<dbReference type="HOGENOM" id="CLU_008059_1_0_1"/>
<gene>
    <name evidence="7" type="ORF">M378DRAFT_14810</name>
</gene>
<dbReference type="STRING" id="946122.A0A0C2WT21"/>
<evidence type="ECO:0000256" key="6">
    <source>
        <dbReference type="SAM" id="MobiDB-lite"/>
    </source>
</evidence>
<accession>A0A0C2WT21</accession>
<dbReference type="InterPro" id="IPR052035">
    <property type="entry name" value="ZnF_BED_domain_contain"/>
</dbReference>
<evidence type="ECO:0000256" key="1">
    <source>
        <dbReference type="ARBA" id="ARBA00004123"/>
    </source>
</evidence>
<dbReference type="InParanoid" id="A0A0C2WT21"/>